<dbReference type="Gene3D" id="2.60.40.1080">
    <property type="match status" value="1"/>
</dbReference>
<keyword evidence="5" id="KW-1185">Reference proteome</keyword>
<protein>
    <submittedName>
        <fullName evidence="4">S-layer protein</fullName>
    </submittedName>
</protein>
<dbReference type="EMBL" id="BKAG01000005">
    <property type="protein sequence ID" value="GEP41799.1"/>
    <property type="molecule type" value="Genomic_DNA"/>
</dbReference>
<evidence type="ECO:0000313" key="5">
    <source>
        <dbReference type="Proteomes" id="UP000321577"/>
    </source>
</evidence>
<dbReference type="InterPro" id="IPR022655">
    <property type="entry name" value="DUF1553"/>
</dbReference>
<evidence type="ECO:0000259" key="3">
    <source>
        <dbReference type="Pfam" id="PF07587"/>
    </source>
</evidence>
<feature type="domain" description="DUF1553" evidence="3">
    <location>
        <begin position="461"/>
        <end position="689"/>
    </location>
</feature>
<dbReference type="PANTHER" id="PTHR35889">
    <property type="entry name" value="CYCLOINULO-OLIGOSACCHARIDE FRUCTANOTRANSFERASE-RELATED"/>
    <property type="match status" value="1"/>
</dbReference>
<keyword evidence="1" id="KW-0732">Signal</keyword>
<dbReference type="PANTHER" id="PTHR35889:SF3">
    <property type="entry name" value="F-BOX DOMAIN-CONTAINING PROTEIN"/>
    <property type="match status" value="1"/>
</dbReference>
<comment type="caution">
    <text evidence="4">The sequence shown here is derived from an EMBL/GenBank/DDBJ whole genome shotgun (WGS) entry which is preliminary data.</text>
</comment>
<evidence type="ECO:0000256" key="1">
    <source>
        <dbReference type="SAM" id="SignalP"/>
    </source>
</evidence>
<feature type="chain" id="PRO_5021935087" evidence="1">
    <location>
        <begin position="18"/>
        <end position="729"/>
    </location>
</feature>
<dbReference type="Pfam" id="PF07587">
    <property type="entry name" value="PSD1"/>
    <property type="match status" value="1"/>
</dbReference>
<dbReference type="InterPro" id="IPR011444">
    <property type="entry name" value="DUF1549"/>
</dbReference>
<dbReference type="AlphaFoldDB" id="A0A512M4Z5"/>
<dbReference type="OrthoDB" id="9764302at2"/>
<feature type="signal peptide" evidence="1">
    <location>
        <begin position="1"/>
        <end position="17"/>
    </location>
</feature>
<dbReference type="Pfam" id="PF07583">
    <property type="entry name" value="PSCyt2"/>
    <property type="match status" value="1"/>
</dbReference>
<feature type="domain" description="DUF1549" evidence="2">
    <location>
        <begin position="229"/>
        <end position="411"/>
    </location>
</feature>
<evidence type="ECO:0000313" key="4">
    <source>
        <dbReference type="EMBL" id="GEP41799.1"/>
    </source>
</evidence>
<reference evidence="4 5" key="1">
    <citation type="submission" date="2019-07" db="EMBL/GenBank/DDBJ databases">
        <title>Whole genome shotgun sequence of Brevifollis gellanilyticus NBRC 108608.</title>
        <authorList>
            <person name="Hosoyama A."/>
            <person name="Uohara A."/>
            <person name="Ohji S."/>
            <person name="Ichikawa N."/>
        </authorList>
    </citation>
    <scope>NUCLEOTIDE SEQUENCE [LARGE SCALE GENOMIC DNA]</scope>
    <source>
        <strain evidence="4 5">NBRC 108608</strain>
    </source>
</reference>
<evidence type="ECO:0000259" key="2">
    <source>
        <dbReference type="Pfam" id="PF07583"/>
    </source>
</evidence>
<proteinExistence type="predicted"/>
<sequence>MLGKAFIFLGLVTMSLAAEPLSFVRDVQPILTKAGCNAGACHAKAVTGQRGFRLSVLGFEPEEDYEAIVKQGKGRRVFPPAPEESLIVTKGAAIVPHTGGKQIEPGSESYQTLVRWIAEGMPYVQPNEPKLSAILVEPARVTMKAKTAQQLKVTARYSDGSSRDVTKLSLFEANDTAMASASGEGLVKTSDIPGTVAIMVRFGGSVSVCSVSVPLGAPVDVMPPEKNFIDHHVLANLKQIGIPPSPICDDSTFLRRVSLDIGGRLPTLEETKTFLADRSPDKRDKAVEALLSSPDYADYFANKWTALLKNQRSENADITANFAFHAWMRDNLLANTPYDQIVRQILASTGTIVSNPPVAWYKRVKEPTTQVEDVAQLFLGVRMQCAQCHHHPFERWTQAEYFQMAAFFSQIGRKPTAIAGEDLIFHKRGIAQTEHRKTRVMLKPAGLGEPPLDIAPDDDPRLVLADWMSRKTNPFFAKALVNRYWKHFFKRGLIEPEDDLRDTNPPTNPELLDALAKHFLDSNYDLKSLVRVITQSHTYQLSAMPNEHNAIDRQAFSHFYPKRMTAEVLLDSIDMVTASKTDFADLPPGTRAISLPDNSYTRASPFLKVFGRPDNTSVCECERVQSASLAQSLHLMNASDVKAKLTANNGRAEQLTKSELPEPKRIRELYLAAFSREPTADEVRIAETHLLKPRNDADGKALDSQRAKRNGYEDLLWALLNTKEFLFNH</sequence>
<gene>
    <name evidence="4" type="primary">butB_2</name>
    <name evidence="4" type="ORF">BGE01nite_10900</name>
</gene>
<organism evidence="4 5">
    <name type="scientific">Brevifollis gellanilyticus</name>
    <dbReference type="NCBI Taxonomy" id="748831"/>
    <lineage>
        <taxon>Bacteria</taxon>
        <taxon>Pseudomonadati</taxon>
        <taxon>Verrucomicrobiota</taxon>
        <taxon>Verrucomicrobiia</taxon>
        <taxon>Verrucomicrobiales</taxon>
        <taxon>Verrucomicrobiaceae</taxon>
    </lineage>
</organism>
<accession>A0A512M4Z5</accession>
<dbReference type="Proteomes" id="UP000321577">
    <property type="component" value="Unassembled WGS sequence"/>
</dbReference>
<name>A0A512M4Z5_9BACT</name>